<dbReference type="EMBL" id="ML994620">
    <property type="protein sequence ID" value="KAF2189418.1"/>
    <property type="molecule type" value="Genomic_DNA"/>
</dbReference>
<gene>
    <name evidence="2" type="ORF">K469DRAFT_562264</name>
</gene>
<dbReference type="AlphaFoldDB" id="A0A6A6EFJ9"/>
<sequence length="118" mass="13169">MFTRLTNSTTPSSNIKASISALSQSPPPPNSCPKKKGKGVKNKYPLHIYQCSPRPPGKEKNELKTYNSGYSLVVTHLTTNPPVTGLSTRERTGPSVFMHLWSYVGWVSKFFHIYPCLE</sequence>
<feature type="compositionally biased region" description="Polar residues" evidence="1">
    <location>
        <begin position="1"/>
        <end position="24"/>
    </location>
</feature>
<accession>A0A6A6EFJ9</accession>
<feature type="region of interest" description="Disordered" evidence="1">
    <location>
        <begin position="1"/>
        <end position="40"/>
    </location>
</feature>
<dbReference type="Proteomes" id="UP000800200">
    <property type="component" value="Unassembled WGS sequence"/>
</dbReference>
<reference evidence="2" key="1">
    <citation type="journal article" date="2020" name="Stud. Mycol.">
        <title>101 Dothideomycetes genomes: a test case for predicting lifestyles and emergence of pathogens.</title>
        <authorList>
            <person name="Haridas S."/>
            <person name="Albert R."/>
            <person name="Binder M."/>
            <person name="Bloem J."/>
            <person name="Labutti K."/>
            <person name="Salamov A."/>
            <person name="Andreopoulos B."/>
            <person name="Baker S."/>
            <person name="Barry K."/>
            <person name="Bills G."/>
            <person name="Bluhm B."/>
            <person name="Cannon C."/>
            <person name="Castanera R."/>
            <person name="Culley D."/>
            <person name="Daum C."/>
            <person name="Ezra D."/>
            <person name="Gonzalez J."/>
            <person name="Henrissat B."/>
            <person name="Kuo A."/>
            <person name="Liang C."/>
            <person name="Lipzen A."/>
            <person name="Lutzoni F."/>
            <person name="Magnuson J."/>
            <person name="Mondo S."/>
            <person name="Nolan M."/>
            <person name="Ohm R."/>
            <person name="Pangilinan J."/>
            <person name="Park H.-J."/>
            <person name="Ramirez L."/>
            <person name="Alfaro M."/>
            <person name="Sun H."/>
            <person name="Tritt A."/>
            <person name="Yoshinaga Y."/>
            <person name="Zwiers L.-H."/>
            <person name="Turgeon B."/>
            <person name="Goodwin S."/>
            <person name="Spatafora J."/>
            <person name="Crous P."/>
            <person name="Grigoriev I."/>
        </authorList>
    </citation>
    <scope>NUCLEOTIDE SEQUENCE</scope>
    <source>
        <strain evidence="2">CBS 207.26</strain>
    </source>
</reference>
<evidence type="ECO:0000313" key="3">
    <source>
        <dbReference type="Proteomes" id="UP000800200"/>
    </source>
</evidence>
<protein>
    <submittedName>
        <fullName evidence="2">Uncharacterized protein</fullName>
    </submittedName>
</protein>
<evidence type="ECO:0000256" key="1">
    <source>
        <dbReference type="SAM" id="MobiDB-lite"/>
    </source>
</evidence>
<dbReference type="OrthoDB" id="3763505at2759"/>
<proteinExistence type="predicted"/>
<name>A0A6A6EFJ9_9PEZI</name>
<organism evidence="2 3">
    <name type="scientific">Zopfia rhizophila CBS 207.26</name>
    <dbReference type="NCBI Taxonomy" id="1314779"/>
    <lineage>
        <taxon>Eukaryota</taxon>
        <taxon>Fungi</taxon>
        <taxon>Dikarya</taxon>
        <taxon>Ascomycota</taxon>
        <taxon>Pezizomycotina</taxon>
        <taxon>Dothideomycetes</taxon>
        <taxon>Dothideomycetes incertae sedis</taxon>
        <taxon>Zopfiaceae</taxon>
        <taxon>Zopfia</taxon>
    </lineage>
</organism>
<evidence type="ECO:0000313" key="2">
    <source>
        <dbReference type="EMBL" id="KAF2189418.1"/>
    </source>
</evidence>
<keyword evidence="3" id="KW-1185">Reference proteome</keyword>